<dbReference type="AlphaFoldDB" id="A0A5C6A8Y6"/>
<evidence type="ECO:0000313" key="3">
    <source>
        <dbReference type="Proteomes" id="UP000316213"/>
    </source>
</evidence>
<keyword evidence="3" id="KW-1185">Reference proteome</keyword>
<name>A0A5C6A8Y6_9BACT</name>
<feature type="compositionally biased region" description="Basic and acidic residues" evidence="1">
    <location>
        <begin position="196"/>
        <end position="216"/>
    </location>
</feature>
<dbReference type="EMBL" id="SJPM01000006">
    <property type="protein sequence ID" value="TWT95768.1"/>
    <property type="molecule type" value="Genomic_DNA"/>
</dbReference>
<proteinExistence type="predicted"/>
<accession>A0A5C6A8Y6</accession>
<gene>
    <name evidence="2" type="ORF">Pla100_34100</name>
</gene>
<dbReference type="RefSeq" id="WP_146578775.1">
    <property type="nucleotide sequence ID" value="NZ_SJPM01000006.1"/>
</dbReference>
<feature type="region of interest" description="Disordered" evidence="1">
    <location>
        <begin position="402"/>
        <end position="426"/>
    </location>
</feature>
<reference evidence="2 3" key="1">
    <citation type="submission" date="2019-02" db="EMBL/GenBank/DDBJ databases">
        <title>Deep-cultivation of Planctomycetes and their phenomic and genomic characterization uncovers novel biology.</title>
        <authorList>
            <person name="Wiegand S."/>
            <person name="Jogler M."/>
            <person name="Boedeker C."/>
            <person name="Pinto D."/>
            <person name="Vollmers J."/>
            <person name="Rivas-Marin E."/>
            <person name="Kohn T."/>
            <person name="Peeters S.H."/>
            <person name="Heuer A."/>
            <person name="Rast P."/>
            <person name="Oberbeckmann S."/>
            <person name="Bunk B."/>
            <person name="Jeske O."/>
            <person name="Meyerdierks A."/>
            <person name="Storesund J.E."/>
            <person name="Kallscheuer N."/>
            <person name="Luecker S."/>
            <person name="Lage O.M."/>
            <person name="Pohl T."/>
            <person name="Merkel B.J."/>
            <person name="Hornburger P."/>
            <person name="Mueller R.-W."/>
            <person name="Bruemmer F."/>
            <person name="Labrenz M."/>
            <person name="Spormann A.M."/>
            <person name="Op Den Camp H."/>
            <person name="Overmann J."/>
            <person name="Amann R."/>
            <person name="Jetten M.S.M."/>
            <person name="Mascher T."/>
            <person name="Medema M.H."/>
            <person name="Devos D.P."/>
            <person name="Kaster A.-K."/>
            <person name="Ovreas L."/>
            <person name="Rohde M."/>
            <person name="Galperin M.Y."/>
            <person name="Jogler C."/>
        </authorList>
    </citation>
    <scope>NUCLEOTIDE SEQUENCE [LARGE SCALE GENOMIC DNA]</scope>
    <source>
        <strain evidence="2 3">Pla100</strain>
    </source>
</reference>
<protein>
    <submittedName>
        <fullName evidence="2">Uncharacterized protein</fullName>
    </submittedName>
</protein>
<evidence type="ECO:0000256" key="1">
    <source>
        <dbReference type="SAM" id="MobiDB-lite"/>
    </source>
</evidence>
<evidence type="ECO:0000313" key="2">
    <source>
        <dbReference type="EMBL" id="TWT95768.1"/>
    </source>
</evidence>
<organism evidence="2 3">
    <name type="scientific">Neorhodopirellula pilleata</name>
    <dbReference type="NCBI Taxonomy" id="2714738"/>
    <lineage>
        <taxon>Bacteria</taxon>
        <taxon>Pseudomonadati</taxon>
        <taxon>Planctomycetota</taxon>
        <taxon>Planctomycetia</taxon>
        <taxon>Pirellulales</taxon>
        <taxon>Pirellulaceae</taxon>
        <taxon>Neorhodopirellula</taxon>
    </lineage>
</organism>
<dbReference type="Proteomes" id="UP000316213">
    <property type="component" value="Unassembled WGS sequence"/>
</dbReference>
<sequence>MESLLSQHTQRNQPIRKNGALNETLNGQIQQMQKDQPGTTVPQPSPTEMDRRRAMAAGGLANVLAANPMRRQATPAQASREQLLNQFGDIRNRMTALSTLGNAPPAVPGEASASMQQVTGPRSAAGSIGSTDQYNITARNGVYNAGPQMSAGSGAIDAAYAARNANHVMPSVPQDARVTQGMSLDRLFPSPGDAGSRSKFEEYRDRRGARRTEARGMRQQQLAEQRQARIDAQNQVPVINPFMNPIAMQAMRRDPTLAMGAINNLNEALQGRGRLQSQNSATLAELGLKGRAQSLQEALGTGRLQLEQQGQTADNSYRDRALEAETGFRTQQAEAQQRSADASYMSAEAQAERQRAEAQVIADPENRMRQQQMDLMEIGMASPNPIVQQQAADLFEALGMQSPADERPDLSPLPFRPQPDQMTGELPPEQMDMLMSELTNGQGLSGPSLMAALLQQGVSRDQAERYYSENFPGAIARGIDRIQSWIPSALGGETDFSIRRKYGPFYRLNDALGIGY</sequence>
<feature type="region of interest" description="Disordered" evidence="1">
    <location>
        <begin position="187"/>
        <end position="227"/>
    </location>
</feature>
<comment type="caution">
    <text evidence="2">The sequence shown here is derived from an EMBL/GenBank/DDBJ whole genome shotgun (WGS) entry which is preliminary data.</text>
</comment>